<feature type="transmembrane region" description="Helical" evidence="7">
    <location>
        <begin position="65"/>
        <end position="88"/>
    </location>
</feature>
<reference evidence="9 10" key="1">
    <citation type="journal article" date="2010" name="Stand. Genomic Sci.">
        <title>Complete genome sequence of Arcanobacterium haemolyticum type strain (11018).</title>
        <authorList>
            <person name="Yasawong M."/>
            <person name="Teshima H."/>
            <person name="Lapidus A."/>
            <person name="Nolan M."/>
            <person name="Lucas S."/>
            <person name="Glavina Del Rio T."/>
            <person name="Tice H."/>
            <person name="Cheng J."/>
            <person name="Bruce D."/>
            <person name="Detter C."/>
            <person name="Tapia R."/>
            <person name="Han C."/>
            <person name="Goodwin L."/>
            <person name="Pitluck S."/>
            <person name="Liolios K."/>
            <person name="Ivanova N."/>
            <person name="Mavromatis K."/>
            <person name="Mikhailova N."/>
            <person name="Pati A."/>
            <person name="Chen A."/>
            <person name="Palaniappan K."/>
            <person name="Land M."/>
            <person name="Hauser L."/>
            <person name="Chang Y."/>
            <person name="Jeffries C."/>
            <person name="Rohde M."/>
            <person name="Sikorski J."/>
            <person name="Pukall R."/>
            <person name="Goker M."/>
            <person name="Woyke T."/>
            <person name="Bristow J."/>
            <person name="Eisen J."/>
            <person name="Markowitz V."/>
            <person name="Hugenholtz P."/>
            <person name="Kyrpides N."/>
            <person name="Klenk H."/>
        </authorList>
    </citation>
    <scope>NUCLEOTIDE SEQUENCE [LARGE SCALE GENOMIC DNA]</scope>
    <source>
        <strain evidence="10">ATCC 9345 / DSM 20595 / CCUG 17215 / LMG 16163 / NBRC 15585 / NCTC 8452 / 11018</strain>
    </source>
</reference>
<keyword evidence="10" id="KW-1185">Reference proteome</keyword>
<name>D7BLI0_ARCHD</name>
<dbReference type="KEGG" id="ahe:Arch_0011"/>
<dbReference type="OrthoDB" id="9760224at2"/>
<evidence type="ECO:0000256" key="3">
    <source>
        <dbReference type="ARBA" id="ARBA00022475"/>
    </source>
</evidence>
<dbReference type="GO" id="GO:0005886">
    <property type="term" value="C:plasma membrane"/>
    <property type="evidence" value="ECO:0007669"/>
    <property type="project" value="UniProtKB-SubCell"/>
</dbReference>
<evidence type="ECO:0000256" key="4">
    <source>
        <dbReference type="ARBA" id="ARBA00022692"/>
    </source>
</evidence>
<evidence type="ECO:0000313" key="10">
    <source>
        <dbReference type="Proteomes" id="UP000000376"/>
    </source>
</evidence>
<keyword evidence="4 7" id="KW-0812">Transmembrane</keyword>
<evidence type="ECO:0000256" key="1">
    <source>
        <dbReference type="ARBA" id="ARBA00004651"/>
    </source>
</evidence>
<sequence length="605" mass="67112">MVIGIQIVLLAAVVALSLWVFGRSLGSALRGLAVGVVANAVTFYGMVFFLGNVGIYGAMPSWTVLLSYVVSVAMLSALLLGALAFAYKRRGLEKRGERKILGMILFSVGGALVGFLTGLLFFIPKWFNETLGDIPADHFVFLLTQGNGSSTVQQDLEVLNKMVVPVIFLTLLGALIGFIRSDVVFFSRKDDDEVFRFRYLRGTSMLVMVALMVGAVPYAFAKVPLAGVLRQSYVHSDYIEGNFVFANDKNVRLPEKKRNLIHIYMESIENSYYSSDLGGYSRDNLMPELAALSDTGVSFSDNTKHGGPQQTYASGHSVAAMVNMWAGTPMLSSGAGDGSQMSFPDFPTIGDILHKHGYATTYMVGSDSSWGGTGEYYRRHGKFKVEDTPYFKKQGYIPDDYHVWWGVEDDKLYEYAKKSLTQLGEGKDPFYFILENADTHFPRGYVSKNMTDAPFAQQYANVIHYSQREVVKLVEWIKAQSWSDNTTIVITGDHLSMDGEFFEGWDPAYNRTIVNMILNPVPGLDTSDKITKNRQYAPFDFFPTILSSIGAQVNGGQLGLGTDLFSGKPTLLERRGKDLIDQEFSKKSTFYDSHRETKAKTSGPQ</sequence>
<feature type="transmembrane region" description="Helical" evidence="7">
    <location>
        <begin position="32"/>
        <end position="59"/>
    </location>
</feature>
<dbReference type="InterPro" id="IPR000917">
    <property type="entry name" value="Sulfatase_N"/>
</dbReference>
<accession>D7BLI0</accession>
<dbReference type="Pfam" id="PF00884">
    <property type="entry name" value="Sulfatase"/>
    <property type="match status" value="1"/>
</dbReference>
<feature type="transmembrane region" description="Helical" evidence="7">
    <location>
        <begin position="100"/>
        <end position="123"/>
    </location>
</feature>
<organism evidence="9 10">
    <name type="scientific">Arcanobacterium haemolyticum (strain ATCC 9345 / DSM 20595 / CCM 5947 / CCUG 17215 / LMG 16163 / NBRC 15585 / NCTC 8452 / 11018)</name>
    <dbReference type="NCBI Taxonomy" id="644284"/>
    <lineage>
        <taxon>Bacteria</taxon>
        <taxon>Bacillati</taxon>
        <taxon>Actinomycetota</taxon>
        <taxon>Actinomycetes</taxon>
        <taxon>Actinomycetales</taxon>
        <taxon>Actinomycetaceae</taxon>
        <taxon>Arcanobacterium</taxon>
    </lineage>
</organism>
<dbReference type="RefSeq" id="WP_013169277.1">
    <property type="nucleotide sequence ID" value="NC_014218.1"/>
</dbReference>
<protein>
    <submittedName>
        <fullName evidence="9">Sulfatase</fullName>
    </submittedName>
</protein>
<dbReference type="PANTHER" id="PTHR47371:SF3">
    <property type="entry name" value="PHOSPHOGLYCEROL TRANSFERASE I"/>
    <property type="match status" value="1"/>
</dbReference>
<feature type="transmembrane region" description="Helical" evidence="7">
    <location>
        <begin position="162"/>
        <end position="179"/>
    </location>
</feature>
<dbReference type="PANTHER" id="PTHR47371">
    <property type="entry name" value="LIPOTEICHOIC ACID SYNTHASE"/>
    <property type="match status" value="1"/>
</dbReference>
<dbReference type="Gene3D" id="3.40.720.10">
    <property type="entry name" value="Alkaline Phosphatase, subunit A"/>
    <property type="match status" value="1"/>
</dbReference>
<evidence type="ECO:0000256" key="2">
    <source>
        <dbReference type="ARBA" id="ARBA00004936"/>
    </source>
</evidence>
<gene>
    <name evidence="9" type="ordered locus">Arch_0011</name>
</gene>
<dbReference type="AlphaFoldDB" id="D7BLI0"/>
<evidence type="ECO:0000256" key="6">
    <source>
        <dbReference type="ARBA" id="ARBA00023136"/>
    </source>
</evidence>
<keyword evidence="6 7" id="KW-0472">Membrane</keyword>
<dbReference type="HOGENOM" id="CLU_023986_2_0_11"/>
<dbReference type="STRING" id="644284.Arch_0011"/>
<feature type="transmembrane region" description="Helical" evidence="7">
    <location>
        <begin position="6"/>
        <end position="25"/>
    </location>
</feature>
<dbReference type="CDD" id="cd16015">
    <property type="entry name" value="LTA_synthase"/>
    <property type="match status" value="1"/>
</dbReference>
<dbReference type="EMBL" id="CP002045">
    <property type="protein sequence ID" value="ADH91779.1"/>
    <property type="molecule type" value="Genomic_DNA"/>
</dbReference>
<dbReference type="SUPFAM" id="SSF53649">
    <property type="entry name" value="Alkaline phosphatase-like"/>
    <property type="match status" value="1"/>
</dbReference>
<comment type="pathway">
    <text evidence="2">Cell wall biogenesis; lipoteichoic acid biosynthesis.</text>
</comment>
<dbReference type="InterPro" id="IPR050448">
    <property type="entry name" value="OpgB/LTA_synthase_biosynth"/>
</dbReference>
<dbReference type="InterPro" id="IPR017850">
    <property type="entry name" value="Alkaline_phosphatase_core_sf"/>
</dbReference>
<evidence type="ECO:0000313" key="9">
    <source>
        <dbReference type="EMBL" id="ADH91779.1"/>
    </source>
</evidence>
<evidence type="ECO:0000256" key="5">
    <source>
        <dbReference type="ARBA" id="ARBA00022989"/>
    </source>
</evidence>
<proteinExistence type="predicted"/>
<feature type="transmembrane region" description="Helical" evidence="7">
    <location>
        <begin position="199"/>
        <end position="220"/>
    </location>
</feature>
<dbReference type="Proteomes" id="UP000000376">
    <property type="component" value="Chromosome"/>
</dbReference>
<feature type="domain" description="Sulfatase N-terminal" evidence="8">
    <location>
        <begin position="258"/>
        <end position="550"/>
    </location>
</feature>
<dbReference type="eggNOG" id="COG1368">
    <property type="taxonomic scope" value="Bacteria"/>
</dbReference>
<evidence type="ECO:0000256" key="7">
    <source>
        <dbReference type="SAM" id="Phobius"/>
    </source>
</evidence>
<keyword evidence="5 7" id="KW-1133">Transmembrane helix</keyword>
<comment type="subcellular location">
    <subcellularLocation>
        <location evidence="1">Cell membrane</location>
        <topology evidence="1">Multi-pass membrane protein</topology>
    </subcellularLocation>
</comment>
<keyword evidence="3" id="KW-1003">Cell membrane</keyword>
<evidence type="ECO:0000259" key="8">
    <source>
        <dbReference type="Pfam" id="PF00884"/>
    </source>
</evidence>